<dbReference type="InterPro" id="IPR013785">
    <property type="entry name" value="Aldolase_TIM"/>
</dbReference>
<dbReference type="GO" id="GO:0010181">
    <property type="term" value="F:FMN binding"/>
    <property type="evidence" value="ECO:0007669"/>
    <property type="project" value="InterPro"/>
</dbReference>
<dbReference type="SUPFAM" id="SSF51395">
    <property type="entry name" value="FMN-linked oxidoreductases"/>
    <property type="match status" value="1"/>
</dbReference>
<evidence type="ECO:0000256" key="4">
    <source>
        <dbReference type="ARBA" id="ARBA00022643"/>
    </source>
</evidence>
<accession>A0AA38GWZ2</accession>
<protein>
    <recommendedName>
        <fullName evidence="6">NADH:flavin oxidoreductase/NADH oxidase N-terminal domain-containing protein</fullName>
    </recommendedName>
</protein>
<comment type="similarity">
    <text evidence="2">Belongs to the NADH:flavin oxidoreductase/NADH oxidase family.</text>
</comment>
<dbReference type="InterPro" id="IPR045247">
    <property type="entry name" value="Oye-like"/>
</dbReference>
<evidence type="ECO:0000256" key="3">
    <source>
        <dbReference type="ARBA" id="ARBA00022630"/>
    </source>
</evidence>
<dbReference type="Proteomes" id="UP000824469">
    <property type="component" value="Unassembled WGS sequence"/>
</dbReference>
<keyword evidence="4" id="KW-0288">FMN</keyword>
<dbReference type="PANTHER" id="PTHR22893">
    <property type="entry name" value="NADH OXIDOREDUCTASE-RELATED"/>
    <property type="match status" value="1"/>
</dbReference>
<proteinExistence type="inferred from homology"/>
<comment type="caution">
    <text evidence="7">The sequence shown here is derived from an EMBL/GenBank/DDBJ whole genome shotgun (WGS) entry which is preliminary data.</text>
</comment>
<feature type="domain" description="NADH:flavin oxidoreductase/NADH oxidase N-terminal" evidence="6">
    <location>
        <begin position="98"/>
        <end position="290"/>
    </location>
</feature>
<evidence type="ECO:0000256" key="1">
    <source>
        <dbReference type="ARBA" id="ARBA00001917"/>
    </source>
</evidence>
<evidence type="ECO:0000256" key="2">
    <source>
        <dbReference type="ARBA" id="ARBA00005979"/>
    </source>
</evidence>
<evidence type="ECO:0000256" key="5">
    <source>
        <dbReference type="ARBA" id="ARBA00022857"/>
    </source>
</evidence>
<keyword evidence="5" id="KW-0521">NADP</keyword>
<dbReference type="InterPro" id="IPR001155">
    <property type="entry name" value="OxRdtase_FMN_N"/>
</dbReference>
<organism evidence="7 8">
    <name type="scientific">Taxus chinensis</name>
    <name type="common">Chinese yew</name>
    <name type="synonym">Taxus wallichiana var. chinensis</name>
    <dbReference type="NCBI Taxonomy" id="29808"/>
    <lineage>
        <taxon>Eukaryota</taxon>
        <taxon>Viridiplantae</taxon>
        <taxon>Streptophyta</taxon>
        <taxon>Embryophyta</taxon>
        <taxon>Tracheophyta</taxon>
        <taxon>Spermatophyta</taxon>
        <taxon>Pinopsida</taxon>
        <taxon>Pinidae</taxon>
        <taxon>Conifers II</taxon>
        <taxon>Cupressales</taxon>
        <taxon>Taxaceae</taxon>
        <taxon>Taxus</taxon>
    </lineage>
</organism>
<keyword evidence="8" id="KW-1185">Reference proteome</keyword>
<sequence length="319" mass="35230">MGNDGYLGQRALHVMNRILHKLNAVFPRSLSPALLRGGGQFYIDASIVALTAILANPLGFAGSGCCDDSAQGIRSPVSSSSKIISTDINLPNGKGLAKPSAPRPLKTEEITGIIAEFCNAARNAIDAGFDGIELHGAHGFIIDHFMKESANDRTDCYGRTLENRYRFALEVVEVVTDKIISERVGIRISPFFDYFEAYDSNLEALGVYMAEALNKYNIMYAHFVEPRHEKGVGMDKSLFPMRKAFKNTFMAAGGYDRDDGRVAISSGKENLVAYGRLFISNPDVPNRFELNAVLNEYDRSTFYNSYPVAGYTDYPFLQL</sequence>
<evidence type="ECO:0000313" key="7">
    <source>
        <dbReference type="EMBL" id="KAH9330011.1"/>
    </source>
</evidence>
<dbReference type="GO" id="GO:0016491">
    <property type="term" value="F:oxidoreductase activity"/>
    <property type="evidence" value="ECO:0007669"/>
    <property type="project" value="InterPro"/>
</dbReference>
<dbReference type="AlphaFoldDB" id="A0AA38GWZ2"/>
<gene>
    <name evidence="7" type="ORF">KI387_002119</name>
</gene>
<dbReference type="Pfam" id="PF00724">
    <property type="entry name" value="Oxidored_FMN"/>
    <property type="match status" value="1"/>
</dbReference>
<dbReference type="EMBL" id="JAHRHJ020000001">
    <property type="protein sequence ID" value="KAH9330011.1"/>
    <property type="molecule type" value="Genomic_DNA"/>
</dbReference>
<comment type="cofactor">
    <cofactor evidence="1">
        <name>FMN</name>
        <dbReference type="ChEBI" id="CHEBI:58210"/>
    </cofactor>
</comment>
<evidence type="ECO:0000313" key="8">
    <source>
        <dbReference type="Proteomes" id="UP000824469"/>
    </source>
</evidence>
<dbReference type="Gene3D" id="3.20.20.70">
    <property type="entry name" value="Aldolase class I"/>
    <property type="match status" value="1"/>
</dbReference>
<evidence type="ECO:0000259" key="6">
    <source>
        <dbReference type="Pfam" id="PF00724"/>
    </source>
</evidence>
<reference evidence="7 8" key="1">
    <citation type="journal article" date="2021" name="Nat. Plants">
        <title>The Taxus genome provides insights into paclitaxel biosynthesis.</title>
        <authorList>
            <person name="Xiong X."/>
            <person name="Gou J."/>
            <person name="Liao Q."/>
            <person name="Li Y."/>
            <person name="Zhou Q."/>
            <person name="Bi G."/>
            <person name="Li C."/>
            <person name="Du R."/>
            <person name="Wang X."/>
            <person name="Sun T."/>
            <person name="Guo L."/>
            <person name="Liang H."/>
            <person name="Lu P."/>
            <person name="Wu Y."/>
            <person name="Zhang Z."/>
            <person name="Ro D.K."/>
            <person name="Shang Y."/>
            <person name="Huang S."/>
            <person name="Yan J."/>
        </authorList>
    </citation>
    <scope>NUCLEOTIDE SEQUENCE [LARGE SCALE GENOMIC DNA]</scope>
    <source>
        <strain evidence="7">Ta-2019</strain>
    </source>
</reference>
<dbReference type="PANTHER" id="PTHR22893:SF91">
    <property type="entry name" value="NADPH DEHYDROGENASE 2-RELATED"/>
    <property type="match status" value="1"/>
</dbReference>
<name>A0AA38GWZ2_TAXCH</name>
<keyword evidence="3" id="KW-0285">Flavoprotein</keyword>